<name>A0ABW7XLK4_9MICO</name>
<dbReference type="Pfam" id="PF10990">
    <property type="entry name" value="DUF2809"/>
    <property type="match status" value="1"/>
</dbReference>
<keyword evidence="3" id="KW-1185">Reference proteome</keyword>
<keyword evidence="1" id="KW-1133">Transmembrane helix</keyword>
<protein>
    <submittedName>
        <fullName evidence="2">DUF2809 domain-containing protein</fullName>
    </submittedName>
</protein>
<accession>A0ABW7XLK4</accession>
<gene>
    <name evidence="2" type="ORF">ACH47X_15965</name>
</gene>
<comment type="caution">
    <text evidence="2">The sequence shown here is derived from an EMBL/GenBank/DDBJ whole genome shotgun (WGS) entry which is preliminary data.</text>
</comment>
<proteinExistence type="predicted"/>
<feature type="transmembrane region" description="Helical" evidence="1">
    <location>
        <begin position="118"/>
        <end position="136"/>
    </location>
</feature>
<feature type="transmembrane region" description="Helical" evidence="1">
    <location>
        <begin position="73"/>
        <end position="98"/>
    </location>
</feature>
<evidence type="ECO:0000256" key="1">
    <source>
        <dbReference type="SAM" id="Phobius"/>
    </source>
</evidence>
<dbReference type="Proteomes" id="UP001611580">
    <property type="component" value="Unassembled WGS sequence"/>
</dbReference>
<evidence type="ECO:0000313" key="3">
    <source>
        <dbReference type="Proteomes" id="UP001611580"/>
    </source>
</evidence>
<evidence type="ECO:0000313" key="2">
    <source>
        <dbReference type="EMBL" id="MFI2488409.1"/>
    </source>
</evidence>
<sequence length="153" mass="15872">MSGAREATARPRATAAALRRRAVPAVAAVLTVVAGLSVRSVLTGDIAKYAGDALYALLIFWLVLVVAPPTRGWVAAVVACGFSVAIELFQLTGVPATLGAHSTLARLVLGTTFNAPDLPWYAVGAAVGWALHRLMVPRGPGVRAGRPSAHRRA</sequence>
<keyword evidence="1" id="KW-0472">Membrane</keyword>
<reference evidence="2 3" key="1">
    <citation type="submission" date="2024-10" db="EMBL/GenBank/DDBJ databases">
        <title>The Natural Products Discovery Center: Release of the First 8490 Sequenced Strains for Exploring Actinobacteria Biosynthetic Diversity.</title>
        <authorList>
            <person name="Kalkreuter E."/>
            <person name="Kautsar S.A."/>
            <person name="Yang D."/>
            <person name="Bader C.D."/>
            <person name="Teijaro C.N."/>
            <person name="Fluegel L."/>
            <person name="Davis C.M."/>
            <person name="Simpson J.R."/>
            <person name="Lauterbach L."/>
            <person name="Steele A.D."/>
            <person name="Gui C."/>
            <person name="Meng S."/>
            <person name="Li G."/>
            <person name="Viehrig K."/>
            <person name="Ye F."/>
            <person name="Su P."/>
            <person name="Kiefer A.F."/>
            <person name="Nichols A."/>
            <person name="Cepeda A.J."/>
            <person name="Yan W."/>
            <person name="Fan B."/>
            <person name="Jiang Y."/>
            <person name="Adhikari A."/>
            <person name="Zheng C.-J."/>
            <person name="Schuster L."/>
            <person name="Cowan T.M."/>
            <person name="Smanski M.J."/>
            <person name="Chevrette M.G."/>
            <person name="De Carvalho L.P.S."/>
            <person name="Shen B."/>
        </authorList>
    </citation>
    <scope>NUCLEOTIDE SEQUENCE [LARGE SCALE GENOMIC DNA]</scope>
    <source>
        <strain evidence="2 3">NPDC019481</strain>
    </source>
</reference>
<dbReference type="EMBL" id="JBIRYI010000009">
    <property type="protein sequence ID" value="MFI2488409.1"/>
    <property type="molecule type" value="Genomic_DNA"/>
</dbReference>
<feature type="transmembrane region" description="Helical" evidence="1">
    <location>
        <begin position="21"/>
        <end position="40"/>
    </location>
</feature>
<keyword evidence="1" id="KW-0812">Transmembrane</keyword>
<dbReference type="RefSeq" id="WP_397405568.1">
    <property type="nucleotide sequence ID" value="NZ_JBIRYI010000009.1"/>
</dbReference>
<feature type="transmembrane region" description="Helical" evidence="1">
    <location>
        <begin position="46"/>
        <end position="66"/>
    </location>
</feature>
<organism evidence="2 3">
    <name type="scientific">Promicromonospora kroppenstedtii</name>
    <dbReference type="NCBI Taxonomy" id="440482"/>
    <lineage>
        <taxon>Bacteria</taxon>
        <taxon>Bacillati</taxon>
        <taxon>Actinomycetota</taxon>
        <taxon>Actinomycetes</taxon>
        <taxon>Micrococcales</taxon>
        <taxon>Promicromonosporaceae</taxon>
        <taxon>Promicromonospora</taxon>
    </lineage>
</organism>
<dbReference type="InterPro" id="IPR021257">
    <property type="entry name" value="DUF2809"/>
</dbReference>